<dbReference type="InterPro" id="IPR017441">
    <property type="entry name" value="Protein_kinase_ATP_BS"/>
</dbReference>
<dbReference type="PROSITE" id="PS50011">
    <property type="entry name" value="PROTEIN_KINASE_DOM"/>
    <property type="match status" value="1"/>
</dbReference>
<evidence type="ECO:0000256" key="9">
    <source>
        <dbReference type="PROSITE-ProRule" id="PRU10141"/>
    </source>
</evidence>
<evidence type="ECO:0000256" key="8">
    <source>
        <dbReference type="ARBA" id="ARBA00048679"/>
    </source>
</evidence>
<evidence type="ECO:0000259" key="12">
    <source>
        <dbReference type="PROSITE" id="PS50011"/>
    </source>
</evidence>
<dbReference type="PROSITE" id="PS00108">
    <property type="entry name" value="PROTEIN_KINASE_ST"/>
    <property type="match status" value="1"/>
</dbReference>
<evidence type="ECO:0000256" key="7">
    <source>
        <dbReference type="ARBA" id="ARBA00047899"/>
    </source>
</evidence>
<comment type="similarity">
    <text evidence="10">Belongs to the protein kinase superfamily.</text>
</comment>
<evidence type="ECO:0000256" key="5">
    <source>
        <dbReference type="ARBA" id="ARBA00022777"/>
    </source>
</evidence>
<dbReference type="Pfam" id="PF00069">
    <property type="entry name" value="Pkinase"/>
    <property type="match status" value="1"/>
</dbReference>
<keyword evidence="3" id="KW-0808">Transferase</keyword>
<feature type="compositionally biased region" description="Basic and acidic residues" evidence="11">
    <location>
        <begin position="349"/>
        <end position="375"/>
    </location>
</feature>
<evidence type="ECO:0000313" key="14">
    <source>
        <dbReference type="Proteomes" id="UP001150062"/>
    </source>
</evidence>
<dbReference type="EMBL" id="JAOAOG010000166">
    <property type="protein sequence ID" value="KAJ6244118.1"/>
    <property type="molecule type" value="Genomic_DNA"/>
</dbReference>
<dbReference type="EC" id="2.7.11.1" evidence="1"/>
<feature type="compositionally biased region" description="Basic and acidic residues" evidence="11">
    <location>
        <begin position="332"/>
        <end position="341"/>
    </location>
</feature>
<keyword evidence="4 9" id="KW-0547">Nucleotide-binding</keyword>
<dbReference type="Gene3D" id="3.30.200.20">
    <property type="entry name" value="Phosphorylase Kinase, domain 1"/>
    <property type="match status" value="1"/>
</dbReference>
<feature type="region of interest" description="Disordered" evidence="11">
    <location>
        <begin position="332"/>
        <end position="375"/>
    </location>
</feature>
<reference evidence="13" key="1">
    <citation type="submission" date="2022-08" db="EMBL/GenBank/DDBJ databases">
        <title>Novel sulfate-reducing endosymbionts in the free-living metamonad Anaeramoeba.</title>
        <authorList>
            <person name="Jerlstrom-Hultqvist J."/>
            <person name="Cepicka I."/>
            <person name="Gallot-Lavallee L."/>
            <person name="Salas-Leiva D."/>
            <person name="Curtis B.A."/>
            <person name="Zahonova K."/>
            <person name="Pipaliya S."/>
            <person name="Dacks J."/>
            <person name="Roger A.J."/>
        </authorList>
    </citation>
    <scope>NUCLEOTIDE SEQUENCE</scope>
    <source>
        <strain evidence="13">Schooner1</strain>
    </source>
</reference>
<keyword evidence="5 13" id="KW-0418">Kinase</keyword>
<evidence type="ECO:0000256" key="10">
    <source>
        <dbReference type="RuleBase" id="RU000304"/>
    </source>
</evidence>
<evidence type="ECO:0000313" key="13">
    <source>
        <dbReference type="EMBL" id="KAJ6244118.1"/>
    </source>
</evidence>
<name>A0ABQ8YHN8_9EUKA</name>
<keyword evidence="2 10" id="KW-0723">Serine/threonine-protein kinase</keyword>
<evidence type="ECO:0000256" key="3">
    <source>
        <dbReference type="ARBA" id="ARBA00022679"/>
    </source>
</evidence>
<dbReference type="InterPro" id="IPR045216">
    <property type="entry name" value="CK2_alpha"/>
</dbReference>
<dbReference type="Gene3D" id="1.10.510.10">
    <property type="entry name" value="Transferase(Phosphotransferase) domain 1"/>
    <property type="match status" value="1"/>
</dbReference>
<keyword evidence="6 9" id="KW-0067">ATP-binding</keyword>
<protein>
    <recommendedName>
        <fullName evidence="1">non-specific serine/threonine protein kinase</fullName>
        <ecNumber evidence="1">2.7.11.1</ecNumber>
    </recommendedName>
</protein>
<evidence type="ECO:0000256" key="1">
    <source>
        <dbReference type="ARBA" id="ARBA00012513"/>
    </source>
</evidence>
<comment type="caution">
    <text evidence="13">The sequence shown here is derived from an EMBL/GenBank/DDBJ whole genome shotgun (WGS) entry which is preliminary data.</text>
</comment>
<comment type="catalytic activity">
    <reaction evidence="7">
        <text>L-threonyl-[protein] + ATP = O-phospho-L-threonyl-[protein] + ADP + H(+)</text>
        <dbReference type="Rhea" id="RHEA:46608"/>
        <dbReference type="Rhea" id="RHEA-COMP:11060"/>
        <dbReference type="Rhea" id="RHEA-COMP:11605"/>
        <dbReference type="ChEBI" id="CHEBI:15378"/>
        <dbReference type="ChEBI" id="CHEBI:30013"/>
        <dbReference type="ChEBI" id="CHEBI:30616"/>
        <dbReference type="ChEBI" id="CHEBI:61977"/>
        <dbReference type="ChEBI" id="CHEBI:456216"/>
        <dbReference type="EC" id="2.7.11.1"/>
    </reaction>
</comment>
<gene>
    <name evidence="13" type="ORF">M0813_21382</name>
</gene>
<dbReference type="SMART" id="SM00220">
    <property type="entry name" value="S_TKc"/>
    <property type="match status" value="1"/>
</dbReference>
<dbReference type="PANTHER" id="PTHR24054">
    <property type="entry name" value="CASEIN KINASE II SUBUNIT ALPHA"/>
    <property type="match status" value="1"/>
</dbReference>
<sequence>MKQSVSPVYSKVNSKRKKEYSDYENIEIKWGHQENYLLFQKIGRGRYSDVFLAKNLINNKKCVVKILKPVSKAKIKREIRVLQNLFGGPNIIKLLDIVQDESTWIPSFVFNHVNNYNFRDLYPTFTDYDVRYYIYQILKALDFAHSNGIMHRDIKPHNIMMDPKTKELAVIDWGLAEFYHPNKEYNVRVASRCFKGPELLVGYKFYDYSLDIFSLGCLFAGILFRKDFFFRGEDNEDQLVKIAKILGTDDLYKYLEKYNIHLPKSFQQKIQKHSKKDWFSFVTKENKHLIKYDTIDLLEKMLKYDHQKRITAKQAMRHPYFSPLKQQNNFSLKKELSKENDNDNDNENENEKENEKEKVGGEEIQTEQKEKEKEK</sequence>
<dbReference type="Proteomes" id="UP001150062">
    <property type="component" value="Unassembled WGS sequence"/>
</dbReference>
<dbReference type="GO" id="GO:0016301">
    <property type="term" value="F:kinase activity"/>
    <property type="evidence" value="ECO:0007669"/>
    <property type="project" value="UniProtKB-KW"/>
</dbReference>
<feature type="domain" description="Protein kinase" evidence="12">
    <location>
        <begin position="36"/>
        <end position="321"/>
    </location>
</feature>
<comment type="catalytic activity">
    <reaction evidence="8">
        <text>L-seryl-[protein] + ATP = O-phospho-L-seryl-[protein] + ADP + H(+)</text>
        <dbReference type="Rhea" id="RHEA:17989"/>
        <dbReference type="Rhea" id="RHEA-COMP:9863"/>
        <dbReference type="Rhea" id="RHEA-COMP:11604"/>
        <dbReference type="ChEBI" id="CHEBI:15378"/>
        <dbReference type="ChEBI" id="CHEBI:29999"/>
        <dbReference type="ChEBI" id="CHEBI:30616"/>
        <dbReference type="ChEBI" id="CHEBI:83421"/>
        <dbReference type="ChEBI" id="CHEBI:456216"/>
        <dbReference type="EC" id="2.7.11.1"/>
    </reaction>
</comment>
<evidence type="ECO:0000256" key="4">
    <source>
        <dbReference type="ARBA" id="ARBA00022741"/>
    </source>
</evidence>
<dbReference type="PANTHER" id="PTHR24054:SF0">
    <property type="entry name" value="CASEIN KINASE II SUBUNIT ALPHA"/>
    <property type="match status" value="1"/>
</dbReference>
<dbReference type="InterPro" id="IPR000719">
    <property type="entry name" value="Prot_kinase_dom"/>
</dbReference>
<evidence type="ECO:0000256" key="2">
    <source>
        <dbReference type="ARBA" id="ARBA00022527"/>
    </source>
</evidence>
<evidence type="ECO:0000256" key="6">
    <source>
        <dbReference type="ARBA" id="ARBA00022840"/>
    </source>
</evidence>
<dbReference type="PROSITE" id="PS00107">
    <property type="entry name" value="PROTEIN_KINASE_ATP"/>
    <property type="match status" value="1"/>
</dbReference>
<evidence type="ECO:0000256" key="11">
    <source>
        <dbReference type="SAM" id="MobiDB-lite"/>
    </source>
</evidence>
<organism evidence="13 14">
    <name type="scientific">Anaeramoeba flamelloides</name>
    <dbReference type="NCBI Taxonomy" id="1746091"/>
    <lineage>
        <taxon>Eukaryota</taxon>
        <taxon>Metamonada</taxon>
        <taxon>Anaeramoebidae</taxon>
        <taxon>Anaeramoeba</taxon>
    </lineage>
</organism>
<dbReference type="InterPro" id="IPR011009">
    <property type="entry name" value="Kinase-like_dom_sf"/>
</dbReference>
<dbReference type="CDD" id="cd14132">
    <property type="entry name" value="STKc_CK2_alpha"/>
    <property type="match status" value="1"/>
</dbReference>
<feature type="binding site" evidence="9">
    <location>
        <position position="65"/>
    </location>
    <ligand>
        <name>ATP</name>
        <dbReference type="ChEBI" id="CHEBI:30616"/>
    </ligand>
</feature>
<proteinExistence type="inferred from homology"/>
<dbReference type="InterPro" id="IPR008271">
    <property type="entry name" value="Ser/Thr_kinase_AS"/>
</dbReference>
<dbReference type="SUPFAM" id="SSF56112">
    <property type="entry name" value="Protein kinase-like (PK-like)"/>
    <property type="match status" value="1"/>
</dbReference>
<keyword evidence="14" id="KW-1185">Reference proteome</keyword>
<accession>A0ABQ8YHN8</accession>